<evidence type="ECO:0000313" key="2">
    <source>
        <dbReference type="Proteomes" id="UP000218334"/>
    </source>
</evidence>
<evidence type="ECO:0000313" key="1">
    <source>
        <dbReference type="EMBL" id="PBK59467.1"/>
    </source>
</evidence>
<keyword evidence="2" id="KW-1185">Reference proteome</keyword>
<organism evidence="1 2">
    <name type="scientific">Armillaria solidipes</name>
    <dbReference type="NCBI Taxonomy" id="1076256"/>
    <lineage>
        <taxon>Eukaryota</taxon>
        <taxon>Fungi</taxon>
        <taxon>Dikarya</taxon>
        <taxon>Basidiomycota</taxon>
        <taxon>Agaricomycotina</taxon>
        <taxon>Agaricomycetes</taxon>
        <taxon>Agaricomycetidae</taxon>
        <taxon>Agaricales</taxon>
        <taxon>Marasmiineae</taxon>
        <taxon>Physalacriaceae</taxon>
        <taxon>Armillaria</taxon>
    </lineage>
</organism>
<sequence>MVSVFIQILSCRRTGKMLSVFRALLFALYCLSPLWSMSVLTAPPVPVPQEPATGIPRPHILVFDARCRWRWSSGADETV</sequence>
<proteinExistence type="predicted"/>
<dbReference type="AlphaFoldDB" id="A0A2H3B4D2"/>
<protein>
    <submittedName>
        <fullName evidence="1">Uncharacterized protein</fullName>
    </submittedName>
</protein>
<name>A0A2H3B4D2_9AGAR</name>
<dbReference type="Proteomes" id="UP000218334">
    <property type="component" value="Unassembled WGS sequence"/>
</dbReference>
<reference evidence="2" key="1">
    <citation type="journal article" date="2017" name="Nat. Ecol. Evol.">
        <title>Genome expansion and lineage-specific genetic innovations in the forest pathogenic fungi Armillaria.</title>
        <authorList>
            <person name="Sipos G."/>
            <person name="Prasanna A.N."/>
            <person name="Walter M.C."/>
            <person name="O'Connor E."/>
            <person name="Balint B."/>
            <person name="Krizsan K."/>
            <person name="Kiss B."/>
            <person name="Hess J."/>
            <person name="Varga T."/>
            <person name="Slot J."/>
            <person name="Riley R."/>
            <person name="Boka B."/>
            <person name="Rigling D."/>
            <person name="Barry K."/>
            <person name="Lee J."/>
            <person name="Mihaltcheva S."/>
            <person name="LaButti K."/>
            <person name="Lipzen A."/>
            <person name="Waldron R."/>
            <person name="Moloney N.M."/>
            <person name="Sperisen C."/>
            <person name="Kredics L."/>
            <person name="Vagvoelgyi C."/>
            <person name="Patrignani A."/>
            <person name="Fitzpatrick D."/>
            <person name="Nagy I."/>
            <person name="Doyle S."/>
            <person name="Anderson J.B."/>
            <person name="Grigoriev I.V."/>
            <person name="Gueldener U."/>
            <person name="Muensterkoetter M."/>
            <person name="Nagy L.G."/>
        </authorList>
    </citation>
    <scope>NUCLEOTIDE SEQUENCE [LARGE SCALE GENOMIC DNA]</scope>
    <source>
        <strain evidence="2">28-4</strain>
    </source>
</reference>
<gene>
    <name evidence="1" type="ORF">ARMSODRAFT_799209</name>
</gene>
<dbReference type="EMBL" id="KZ293504">
    <property type="protein sequence ID" value="PBK59467.1"/>
    <property type="molecule type" value="Genomic_DNA"/>
</dbReference>
<accession>A0A2H3B4D2</accession>